<dbReference type="AlphaFoldDB" id="A0A438C360"/>
<sequence>MGGFAMKEKIFCFLVVFGFRCKGVVVQNNSRKEKLDKMGSGLSKHLDIYALKHLSGAFCRIEELMSNVKLTTCWTLCQKCCQRVISLMILGHGMLLK</sequence>
<dbReference type="EMBL" id="QGNW01002574">
    <property type="protein sequence ID" value="RVW17677.1"/>
    <property type="molecule type" value="Genomic_DNA"/>
</dbReference>
<comment type="caution">
    <text evidence="2">The sequence shown here is derived from an EMBL/GenBank/DDBJ whole genome shotgun (WGS) entry which is preliminary data.</text>
</comment>
<dbReference type="Proteomes" id="UP000288805">
    <property type="component" value="Unassembled WGS sequence"/>
</dbReference>
<protein>
    <recommendedName>
        <fullName evidence="4">Secreted protein</fullName>
    </recommendedName>
</protein>
<proteinExistence type="predicted"/>
<name>A0A438C360_VITVI</name>
<feature type="chain" id="PRO_5019575121" description="Secreted protein" evidence="1">
    <location>
        <begin position="27"/>
        <end position="97"/>
    </location>
</feature>
<keyword evidence="1" id="KW-0732">Signal</keyword>
<organism evidence="2 3">
    <name type="scientific">Vitis vinifera</name>
    <name type="common">Grape</name>
    <dbReference type="NCBI Taxonomy" id="29760"/>
    <lineage>
        <taxon>Eukaryota</taxon>
        <taxon>Viridiplantae</taxon>
        <taxon>Streptophyta</taxon>
        <taxon>Embryophyta</taxon>
        <taxon>Tracheophyta</taxon>
        <taxon>Spermatophyta</taxon>
        <taxon>Magnoliopsida</taxon>
        <taxon>eudicotyledons</taxon>
        <taxon>Gunneridae</taxon>
        <taxon>Pentapetalae</taxon>
        <taxon>rosids</taxon>
        <taxon>Vitales</taxon>
        <taxon>Vitaceae</taxon>
        <taxon>Viteae</taxon>
        <taxon>Vitis</taxon>
    </lineage>
</organism>
<gene>
    <name evidence="2" type="ORF">CK203_071702</name>
</gene>
<feature type="signal peptide" evidence="1">
    <location>
        <begin position="1"/>
        <end position="26"/>
    </location>
</feature>
<evidence type="ECO:0008006" key="4">
    <source>
        <dbReference type="Google" id="ProtNLM"/>
    </source>
</evidence>
<evidence type="ECO:0000313" key="2">
    <source>
        <dbReference type="EMBL" id="RVW17677.1"/>
    </source>
</evidence>
<accession>A0A438C360</accession>
<evidence type="ECO:0000256" key="1">
    <source>
        <dbReference type="SAM" id="SignalP"/>
    </source>
</evidence>
<reference evidence="2 3" key="1">
    <citation type="journal article" date="2018" name="PLoS Genet.">
        <title>Population sequencing reveals clonal diversity and ancestral inbreeding in the grapevine cultivar Chardonnay.</title>
        <authorList>
            <person name="Roach M.J."/>
            <person name="Johnson D.L."/>
            <person name="Bohlmann J."/>
            <person name="van Vuuren H.J."/>
            <person name="Jones S.J."/>
            <person name="Pretorius I.S."/>
            <person name="Schmidt S.A."/>
            <person name="Borneman A.R."/>
        </authorList>
    </citation>
    <scope>NUCLEOTIDE SEQUENCE [LARGE SCALE GENOMIC DNA]</scope>
    <source>
        <strain evidence="3">cv. Chardonnay</strain>
        <tissue evidence="2">Leaf</tissue>
    </source>
</reference>
<evidence type="ECO:0000313" key="3">
    <source>
        <dbReference type="Proteomes" id="UP000288805"/>
    </source>
</evidence>